<dbReference type="EMBL" id="CYXP01000007">
    <property type="protein sequence ID" value="CUN26195.1"/>
    <property type="molecule type" value="Genomic_DNA"/>
</dbReference>
<organism evidence="1 2">
    <name type="scientific">Parabacteroides distasonis</name>
    <dbReference type="NCBI Taxonomy" id="823"/>
    <lineage>
        <taxon>Bacteria</taxon>
        <taxon>Pseudomonadati</taxon>
        <taxon>Bacteroidota</taxon>
        <taxon>Bacteroidia</taxon>
        <taxon>Bacteroidales</taxon>
        <taxon>Tannerellaceae</taxon>
        <taxon>Parabacteroides</taxon>
    </lineage>
</organism>
<dbReference type="RefSeq" id="WP_057319740.1">
    <property type="nucleotide sequence ID" value="NZ_CYXP01000007.1"/>
</dbReference>
<evidence type="ECO:0000313" key="1">
    <source>
        <dbReference type="EMBL" id="CUN26195.1"/>
    </source>
</evidence>
<dbReference type="Proteomes" id="UP000095591">
    <property type="component" value="Unassembled WGS sequence"/>
</dbReference>
<reference evidence="1 2" key="1">
    <citation type="submission" date="2015-09" db="EMBL/GenBank/DDBJ databases">
        <authorList>
            <consortium name="Pathogen Informatics"/>
        </authorList>
    </citation>
    <scope>NUCLEOTIDE SEQUENCE [LARGE SCALE GENOMIC DNA]</scope>
    <source>
        <strain evidence="1 2">2789STDY5608872</strain>
    </source>
</reference>
<protein>
    <submittedName>
        <fullName evidence="1">Protein of uncharacterized function (DUF1367)</fullName>
    </submittedName>
</protein>
<dbReference type="InterPro" id="IPR009797">
    <property type="entry name" value="DUF1367"/>
</dbReference>
<evidence type="ECO:0000313" key="2">
    <source>
        <dbReference type="Proteomes" id="UP000095591"/>
    </source>
</evidence>
<accession>A0A173VJA2</accession>
<name>A0A173VJA2_PARDI</name>
<gene>
    <name evidence="1" type="ORF">ERS852429_03020</name>
</gene>
<dbReference type="AlphaFoldDB" id="A0A173VJA2"/>
<sequence length="144" mass="17101">MELYLLNTASGLRPCYDSDYDEKKKLKLGKIYKAKITLARNYDFLKKYFALINCAWSYQNEKTTAHFKESVECFRKTVEIAAGHCDTAYNISRKEWIEVPKSIAFDKMDEAEFMDLYERVKDVLFSVFLRDISEYDFMRNLSNF</sequence>
<proteinExistence type="predicted"/>
<dbReference type="Pfam" id="PF07105">
    <property type="entry name" value="DUF1367"/>
    <property type="match status" value="2"/>
</dbReference>